<proteinExistence type="predicted"/>
<evidence type="ECO:0000256" key="1">
    <source>
        <dbReference type="SAM" id="Coils"/>
    </source>
</evidence>
<dbReference type="OrthoDB" id="1912904at2"/>
<keyword evidence="3" id="KW-1185">Reference proteome</keyword>
<keyword evidence="1" id="KW-0175">Coiled coil</keyword>
<dbReference type="Proteomes" id="UP000030635">
    <property type="component" value="Chromosome"/>
</dbReference>
<protein>
    <submittedName>
        <fullName evidence="2">Uncharacterized protein</fullName>
    </submittedName>
</protein>
<dbReference type="KEGG" id="cbv:U729_2651"/>
<dbReference type="eggNOG" id="ENOG5030GEW">
    <property type="taxonomic scope" value="Bacteria"/>
</dbReference>
<feature type="coiled-coil region" evidence="1">
    <location>
        <begin position="1"/>
        <end position="54"/>
    </location>
</feature>
<organism evidence="2 3">
    <name type="scientific">Clostridium baratii str. Sullivan</name>
    <dbReference type="NCBI Taxonomy" id="1415775"/>
    <lineage>
        <taxon>Bacteria</taxon>
        <taxon>Bacillati</taxon>
        <taxon>Bacillota</taxon>
        <taxon>Clostridia</taxon>
        <taxon>Eubacteriales</taxon>
        <taxon>Clostridiaceae</taxon>
        <taxon>Clostridium</taxon>
    </lineage>
</organism>
<gene>
    <name evidence="2" type="ORF">U729_2651</name>
</gene>
<sequence length="121" mass="14031">MNDIRKEIQELNSLIDKMCDSENKEVLCKVSKVLDALTNKVEEISINQETIQENLEYLDDDLSGIQEELFEEVSLEELNEIEDEYKEINCIHCNKPIFIEASALENNDDISCPYCNKNIIK</sequence>
<dbReference type="HOGENOM" id="CLU_120403_0_0_9"/>
<dbReference type="AlphaFoldDB" id="A0A0A7FXM4"/>
<dbReference type="NCBIfam" id="NF045650">
    <property type="entry name" value="CD1247_Nterm"/>
    <property type="match status" value="1"/>
</dbReference>
<evidence type="ECO:0000313" key="2">
    <source>
        <dbReference type="EMBL" id="AIY84342.1"/>
    </source>
</evidence>
<evidence type="ECO:0000313" key="3">
    <source>
        <dbReference type="Proteomes" id="UP000030635"/>
    </source>
</evidence>
<dbReference type="STRING" id="1561.NPD11_375"/>
<dbReference type="RefSeq" id="WP_039315842.1">
    <property type="nucleotide sequence ID" value="NZ_CP006905.1"/>
</dbReference>
<dbReference type="InterPro" id="IPR054688">
    <property type="entry name" value="CD1247_N"/>
</dbReference>
<reference evidence="2 3" key="1">
    <citation type="journal article" date="2015" name="Infect. Genet. Evol.">
        <title>Genomic sequences of six botulinum neurotoxin-producing strains representing three clostridial species illustrate the mobility and diversity of botulinum neurotoxin genes.</title>
        <authorList>
            <person name="Smith T.J."/>
            <person name="Hill K.K."/>
            <person name="Xie G."/>
            <person name="Foley B.T."/>
            <person name="Williamson C.H."/>
            <person name="Foster J.T."/>
            <person name="Johnson S.L."/>
            <person name="Chertkov O."/>
            <person name="Teshima H."/>
            <person name="Gibbons H.S."/>
            <person name="Johnsky L.A."/>
            <person name="Karavis M.A."/>
            <person name="Smith L.A."/>
        </authorList>
    </citation>
    <scope>NUCLEOTIDE SEQUENCE [LARGE SCALE GENOMIC DNA]</scope>
    <source>
        <strain evidence="2">Sullivan</strain>
    </source>
</reference>
<dbReference type="EMBL" id="CP006905">
    <property type="protein sequence ID" value="AIY84342.1"/>
    <property type="molecule type" value="Genomic_DNA"/>
</dbReference>
<accession>A0A0A7FXM4</accession>
<name>A0A0A7FXM4_9CLOT</name>